<evidence type="ECO:0000313" key="4">
    <source>
        <dbReference type="Proteomes" id="UP000664414"/>
    </source>
</evidence>
<dbReference type="EC" id="3.1.2.-" evidence="3"/>
<comment type="caution">
    <text evidence="3">The sequence shown here is derived from an EMBL/GenBank/DDBJ whole genome shotgun (WGS) entry which is preliminary data.</text>
</comment>
<sequence>MLRHLYSTYVYMDDTDSGGYVYHANYLRFAERARTEMLRDQGIDQRFLQQSRSMFFVVRECKIDYLLPARLDDFLEIQTEIYEVTGTRLFLTQKILRDHVEVTNLSLTLVLVSEGGRPLRIPAFLREALSGIIMN</sequence>
<comment type="similarity">
    <text evidence="1">Belongs to the 4-hydroxybenzoyl-CoA thioesterase family.</text>
</comment>
<dbReference type="SUPFAM" id="SSF54637">
    <property type="entry name" value="Thioesterase/thiol ester dehydrase-isomerase"/>
    <property type="match status" value="1"/>
</dbReference>
<evidence type="ECO:0000256" key="2">
    <source>
        <dbReference type="ARBA" id="ARBA00022801"/>
    </source>
</evidence>
<gene>
    <name evidence="3" type="ORF">J0H12_06360</name>
</gene>
<organism evidence="3 4">
    <name type="scientific">Candidatus Paracaedimonas acanthamoebae</name>
    <dbReference type="NCBI Taxonomy" id="244581"/>
    <lineage>
        <taxon>Bacteria</taxon>
        <taxon>Pseudomonadati</taxon>
        <taxon>Pseudomonadota</taxon>
        <taxon>Alphaproteobacteria</taxon>
        <taxon>Holosporales</taxon>
        <taxon>Caedimonadaceae</taxon>
        <taxon>Candidatus Paracaedimonas</taxon>
    </lineage>
</organism>
<dbReference type="FunFam" id="3.10.129.10:FF:000004">
    <property type="entry name" value="Tol-pal system-associated acyl-CoA thioesterase"/>
    <property type="match status" value="1"/>
</dbReference>
<evidence type="ECO:0000313" key="3">
    <source>
        <dbReference type="EMBL" id="MBN9413525.1"/>
    </source>
</evidence>
<protein>
    <submittedName>
        <fullName evidence="3">YbgC/FadM family acyl-CoA thioesterase</fullName>
        <ecNumber evidence="3">3.1.2.-</ecNumber>
    </submittedName>
</protein>
<dbReference type="PANTHER" id="PTHR31793">
    <property type="entry name" value="4-HYDROXYBENZOYL-COA THIOESTERASE FAMILY MEMBER"/>
    <property type="match status" value="1"/>
</dbReference>
<dbReference type="PIRSF" id="PIRSF003230">
    <property type="entry name" value="YbgC"/>
    <property type="match status" value="1"/>
</dbReference>
<dbReference type="EMBL" id="JAFKGL010000026">
    <property type="protein sequence ID" value="MBN9413525.1"/>
    <property type="molecule type" value="Genomic_DNA"/>
</dbReference>
<dbReference type="Pfam" id="PF13279">
    <property type="entry name" value="4HBT_2"/>
    <property type="match status" value="1"/>
</dbReference>
<dbReference type="Proteomes" id="UP000664414">
    <property type="component" value="Unassembled WGS sequence"/>
</dbReference>
<dbReference type="InterPro" id="IPR050563">
    <property type="entry name" value="4-hydroxybenzoyl-CoA_TE"/>
</dbReference>
<reference evidence="3" key="1">
    <citation type="submission" date="2021-02" db="EMBL/GenBank/DDBJ databases">
        <title>Thiocyanate and organic carbon inputs drive convergent selection for specific autotrophic Afipia and Thiobacillus strains within complex microbiomes.</title>
        <authorList>
            <person name="Huddy R.J."/>
            <person name="Sachdeva R."/>
            <person name="Kadzinga F."/>
            <person name="Kantor R.S."/>
            <person name="Harrison S.T.L."/>
            <person name="Banfield J.F."/>
        </authorList>
    </citation>
    <scope>NUCLEOTIDE SEQUENCE</scope>
    <source>
        <strain evidence="3">SCN18_10_11_15_R4_P_38_20</strain>
    </source>
</reference>
<keyword evidence="2 3" id="KW-0378">Hydrolase</keyword>
<accession>A0A8J7PJW2</accession>
<dbReference type="CDD" id="cd00586">
    <property type="entry name" value="4HBT"/>
    <property type="match status" value="1"/>
</dbReference>
<dbReference type="PANTHER" id="PTHR31793:SF37">
    <property type="entry name" value="ACYL-COA THIOESTER HYDROLASE YBGC"/>
    <property type="match status" value="1"/>
</dbReference>
<proteinExistence type="inferred from homology"/>
<dbReference type="GO" id="GO:0047617">
    <property type="term" value="F:fatty acyl-CoA hydrolase activity"/>
    <property type="evidence" value="ECO:0007669"/>
    <property type="project" value="TreeGrafter"/>
</dbReference>
<dbReference type="Gene3D" id="3.10.129.10">
    <property type="entry name" value="Hotdog Thioesterase"/>
    <property type="match status" value="1"/>
</dbReference>
<name>A0A8J7PJW2_9PROT</name>
<evidence type="ECO:0000256" key="1">
    <source>
        <dbReference type="ARBA" id="ARBA00005953"/>
    </source>
</evidence>
<dbReference type="AlphaFoldDB" id="A0A8J7PJW2"/>
<dbReference type="InterPro" id="IPR029069">
    <property type="entry name" value="HotDog_dom_sf"/>
</dbReference>
<dbReference type="InterPro" id="IPR006684">
    <property type="entry name" value="YbgC/YbaW"/>
</dbReference>
<dbReference type="NCBIfam" id="TIGR00051">
    <property type="entry name" value="YbgC/FadM family acyl-CoA thioesterase"/>
    <property type="match status" value="1"/>
</dbReference>